<reference evidence="2 3" key="1">
    <citation type="submission" date="2022-11" db="EMBL/GenBank/DDBJ databases">
        <title>Spartinivicinus poritis sp. nov., isolated from scleractinian coral Porites lutea.</title>
        <authorList>
            <person name="Zhang G."/>
            <person name="Cai L."/>
            <person name="Wei Q."/>
        </authorList>
    </citation>
    <scope>NUCLEOTIDE SEQUENCE [LARGE SCALE GENOMIC DNA]</scope>
    <source>
        <strain evidence="2 3">A2-2</strain>
    </source>
</reference>
<protein>
    <submittedName>
        <fullName evidence="2">Esterase-like activity of phytase family protein</fullName>
    </submittedName>
</protein>
<gene>
    <name evidence="2" type="ORF">ORQ98_04970</name>
</gene>
<dbReference type="Proteomes" id="UP001528823">
    <property type="component" value="Unassembled WGS sequence"/>
</dbReference>
<sequence>MQQTALGLVFFVSVVAILQVQVCQQAQASYIDQVVKIPDKSVTIKHNNGQTTIQLYQEHGSGAYYDFTTQSLYTVSDHGPNIKCKYTRAFFGSASFCSKGRVVLNPDFQPAIFQWKYDSVQNEFNLEKKIPILTRYGTHALGLPLPSSKPHKLIDGNRRPIPISTKGIDPESIIKLHNGSFYISDEYGPSLLHLDKDGRILTRYVPAGATNFIEDEEIPVVGLLPGILHKLKPGRGIEGIAISPDNRWLFFIQQSPLANPNKKTYEQSRWVRLFKARLNKNGSIQQVVNEYIYPLDIPATFMSKDKTRGDFSVEQDDVKASDLAALSNDTLLVLERIYITTKIYRVNLNQATDILNTQWDDVAQTPSLEQLDYLNRFDLSPVKKHKVWSTLDTSDKQYPGKIEGMTLINKNRLLLTNDNDSGIYGTHTHFFSVDAPLWK</sequence>
<dbReference type="SUPFAM" id="SSF63825">
    <property type="entry name" value="YWTD domain"/>
    <property type="match status" value="1"/>
</dbReference>
<dbReference type="EMBL" id="JAPMOU010000004">
    <property type="protein sequence ID" value="MDE1461313.1"/>
    <property type="molecule type" value="Genomic_DNA"/>
</dbReference>
<dbReference type="PANTHER" id="PTHR37957">
    <property type="entry name" value="BLR7070 PROTEIN"/>
    <property type="match status" value="1"/>
</dbReference>
<organism evidence="2 3">
    <name type="scientific">Spartinivicinus poritis</name>
    <dbReference type="NCBI Taxonomy" id="2994640"/>
    <lineage>
        <taxon>Bacteria</taxon>
        <taxon>Pseudomonadati</taxon>
        <taxon>Pseudomonadota</taxon>
        <taxon>Gammaproteobacteria</taxon>
        <taxon>Oceanospirillales</taxon>
        <taxon>Zooshikellaceae</taxon>
        <taxon>Spartinivicinus</taxon>
    </lineage>
</organism>
<feature type="domain" description="Phytase-like" evidence="1">
    <location>
        <begin position="61"/>
        <end position="420"/>
    </location>
</feature>
<dbReference type="PANTHER" id="PTHR37957:SF1">
    <property type="entry name" value="PHYTASE-LIKE DOMAIN-CONTAINING PROTEIN"/>
    <property type="match status" value="1"/>
</dbReference>
<evidence type="ECO:0000259" key="1">
    <source>
        <dbReference type="Pfam" id="PF13449"/>
    </source>
</evidence>
<dbReference type="RefSeq" id="WP_274687677.1">
    <property type="nucleotide sequence ID" value="NZ_JAPMOU010000004.1"/>
</dbReference>
<evidence type="ECO:0000313" key="3">
    <source>
        <dbReference type="Proteomes" id="UP001528823"/>
    </source>
</evidence>
<dbReference type="InterPro" id="IPR027372">
    <property type="entry name" value="Phytase-like_dom"/>
</dbReference>
<name>A0ABT5U4M6_9GAMM</name>
<dbReference type="Pfam" id="PF13449">
    <property type="entry name" value="Phytase-like"/>
    <property type="match status" value="1"/>
</dbReference>
<proteinExistence type="predicted"/>
<keyword evidence="3" id="KW-1185">Reference proteome</keyword>
<accession>A0ABT5U4M6</accession>
<evidence type="ECO:0000313" key="2">
    <source>
        <dbReference type="EMBL" id="MDE1461313.1"/>
    </source>
</evidence>
<comment type="caution">
    <text evidence="2">The sequence shown here is derived from an EMBL/GenBank/DDBJ whole genome shotgun (WGS) entry which is preliminary data.</text>
</comment>